<evidence type="ECO:0000256" key="11">
    <source>
        <dbReference type="ARBA" id="ARBA00023286"/>
    </source>
</evidence>
<evidence type="ECO:0000313" key="18">
    <source>
        <dbReference type="Proteomes" id="UP001153620"/>
    </source>
</evidence>
<reference evidence="17" key="2">
    <citation type="submission" date="2022-10" db="EMBL/GenBank/DDBJ databases">
        <authorList>
            <consortium name="ENA_rothamsted_submissions"/>
            <consortium name="culmorum"/>
            <person name="King R."/>
        </authorList>
    </citation>
    <scope>NUCLEOTIDE SEQUENCE</scope>
</reference>
<name>A0A9N9WRJ6_9DIPT</name>
<feature type="domain" description="Ionotropic glutamate receptor L-glutamate and glycine-binding" evidence="16">
    <location>
        <begin position="64"/>
        <end position="164"/>
    </location>
</feature>
<dbReference type="Proteomes" id="UP001153620">
    <property type="component" value="Chromosome 2"/>
</dbReference>
<feature type="transmembrane region" description="Helical" evidence="14">
    <location>
        <begin position="256"/>
        <end position="277"/>
    </location>
</feature>
<dbReference type="OrthoDB" id="5984008at2759"/>
<evidence type="ECO:0000256" key="5">
    <source>
        <dbReference type="ARBA" id="ARBA00022692"/>
    </source>
</evidence>
<comment type="similarity">
    <text evidence="2">Belongs to the glutamate-gated ion channel (TC 1.A.10.1) family.</text>
</comment>
<keyword evidence="7" id="KW-0406">Ion transport</keyword>
<feature type="transmembrane region" description="Helical" evidence="14">
    <location>
        <begin position="454"/>
        <end position="478"/>
    </location>
</feature>
<feature type="domain" description="Ionotropic glutamate receptor C-terminal" evidence="15">
    <location>
        <begin position="187"/>
        <end position="461"/>
    </location>
</feature>
<dbReference type="GO" id="GO:0015276">
    <property type="term" value="F:ligand-gated monoatomic ion channel activity"/>
    <property type="evidence" value="ECO:0007669"/>
    <property type="project" value="InterPro"/>
</dbReference>
<keyword evidence="6 14" id="KW-1133">Transmembrane helix</keyword>
<evidence type="ECO:0000256" key="3">
    <source>
        <dbReference type="ARBA" id="ARBA00022448"/>
    </source>
</evidence>
<dbReference type="SUPFAM" id="SSF53850">
    <property type="entry name" value="Periplasmic binding protein-like II"/>
    <property type="match status" value="1"/>
</dbReference>
<keyword evidence="9" id="KW-0675">Receptor</keyword>
<evidence type="ECO:0000256" key="2">
    <source>
        <dbReference type="ARBA" id="ARBA00008685"/>
    </source>
</evidence>
<evidence type="ECO:0000256" key="6">
    <source>
        <dbReference type="ARBA" id="ARBA00022989"/>
    </source>
</evidence>
<keyword evidence="11" id="KW-1071">Ligand-gated ion channel</keyword>
<evidence type="ECO:0000313" key="17">
    <source>
        <dbReference type="EMBL" id="CAG9802412.1"/>
    </source>
</evidence>
<dbReference type="EMBL" id="OU895878">
    <property type="protein sequence ID" value="CAG9802412.1"/>
    <property type="molecule type" value="Genomic_DNA"/>
</dbReference>
<dbReference type="Pfam" id="PF00060">
    <property type="entry name" value="Lig_chan"/>
    <property type="match status" value="1"/>
</dbReference>
<comment type="subcellular location">
    <subcellularLocation>
        <location evidence="1">Cell membrane</location>
        <topology evidence="1">Multi-pass membrane protein</topology>
    </subcellularLocation>
</comment>
<dbReference type="GO" id="GO:0050906">
    <property type="term" value="P:detection of stimulus involved in sensory perception"/>
    <property type="evidence" value="ECO:0007669"/>
    <property type="project" value="UniProtKB-ARBA"/>
</dbReference>
<feature type="region of interest" description="Disordered" evidence="13">
    <location>
        <begin position="497"/>
        <end position="517"/>
    </location>
</feature>
<keyword evidence="4" id="KW-1003">Cell membrane</keyword>
<keyword evidence="8 14" id="KW-0472">Membrane</keyword>
<accession>A0A9N9WRJ6</accession>
<dbReference type="Gene3D" id="3.40.190.10">
    <property type="entry name" value="Periplasmic binding protein-like II"/>
    <property type="match status" value="1"/>
</dbReference>
<reference evidence="17" key="1">
    <citation type="submission" date="2022-01" db="EMBL/GenBank/DDBJ databases">
        <authorList>
            <person name="King R."/>
        </authorList>
    </citation>
    <scope>NUCLEOTIDE SEQUENCE</scope>
</reference>
<evidence type="ECO:0000256" key="13">
    <source>
        <dbReference type="SAM" id="MobiDB-lite"/>
    </source>
</evidence>
<evidence type="ECO:0000256" key="10">
    <source>
        <dbReference type="ARBA" id="ARBA00023180"/>
    </source>
</evidence>
<dbReference type="GO" id="GO:0005886">
    <property type="term" value="C:plasma membrane"/>
    <property type="evidence" value="ECO:0007669"/>
    <property type="project" value="UniProtKB-SubCell"/>
</dbReference>
<keyword evidence="12" id="KW-0407">Ion channel</keyword>
<evidence type="ECO:0000259" key="15">
    <source>
        <dbReference type="Pfam" id="PF00060"/>
    </source>
</evidence>
<keyword evidence="10" id="KW-0325">Glycoprotein</keyword>
<dbReference type="InterPro" id="IPR001320">
    <property type="entry name" value="Iontro_rcpt_C"/>
</dbReference>
<sequence length="580" mass="66782">MEGVALILSTICFNSTFCQEPPIVPQVNFVEFYKGEVFSSNIQIAMLEKQKKMDKIARDLKGQTLTITTIEDYPLSYIERVNDKLVLRGRAFDFLEILMKKFEFKYELVLPNFNIAGSSNDSTGSIMEMLVQKKVDMAVAFIPYMADLLSHIEFSTPLDEGEWRMIMLRPQESASGAGLLAPFDEIVWYLILVSLIVTGPIIFCIVWLYCRFAKDDEEQKYYTLSQCVWYVYGALMKQGSTLTPTSDSIRVVFATWWMFITILTSFYTANLTAFLTLSRFTLDINEPKDLLNKRHQFIGLRGSAVDYAIRNSNEELDFLMPMVEKSLGIFSNKNNDTDILLNQIMKKDYVFIRDKPAIDHLVYNDWRKRKTMPSERLQCPFALSKLSSLRRKRGFAFPIGSKWRPLFDEVLIHAVESGIVKHRLSYGLPKAEICPQNLGSLERQLRLNDLATTYLTMLVGFVTALVVFVSEIIMRYFYKRKARLVRDEGPRRIQVQPKKSRHKQVYPETKQSPPPNYNDAIKTISSLQPSTSNQKSNVDSYRTFNGRTYAVVKTDGGTQLVPMRAPSAALFNYQYTYSNY</sequence>
<dbReference type="AlphaFoldDB" id="A0A9N9WRJ6"/>
<keyword evidence="18" id="KW-1185">Reference proteome</keyword>
<keyword evidence="3" id="KW-0813">Transport</keyword>
<evidence type="ECO:0000256" key="8">
    <source>
        <dbReference type="ARBA" id="ARBA00023136"/>
    </source>
</evidence>
<evidence type="ECO:0000256" key="1">
    <source>
        <dbReference type="ARBA" id="ARBA00004651"/>
    </source>
</evidence>
<organism evidence="17 18">
    <name type="scientific">Chironomus riparius</name>
    <dbReference type="NCBI Taxonomy" id="315576"/>
    <lineage>
        <taxon>Eukaryota</taxon>
        <taxon>Metazoa</taxon>
        <taxon>Ecdysozoa</taxon>
        <taxon>Arthropoda</taxon>
        <taxon>Hexapoda</taxon>
        <taxon>Insecta</taxon>
        <taxon>Pterygota</taxon>
        <taxon>Neoptera</taxon>
        <taxon>Endopterygota</taxon>
        <taxon>Diptera</taxon>
        <taxon>Nematocera</taxon>
        <taxon>Chironomoidea</taxon>
        <taxon>Chironomidae</taxon>
        <taxon>Chironominae</taxon>
        <taxon>Chironomus</taxon>
    </lineage>
</organism>
<dbReference type="Pfam" id="PF10613">
    <property type="entry name" value="Lig_chan-Glu_bd"/>
    <property type="match status" value="1"/>
</dbReference>
<dbReference type="Gene3D" id="1.10.287.70">
    <property type="match status" value="1"/>
</dbReference>
<dbReference type="PANTHER" id="PTHR42643">
    <property type="entry name" value="IONOTROPIC RECEPTOR 20A-RELATED"/>
    <property type="match status" value="1"/>
</dbReference>
<evidence type="ECO:0000256" key="7">
    <source>
        <dbReference type="ARBA" id="ARBA00023065"/>
    </source>
</evidence>
<dbReference type="InterPro" id="IPR019594">
    <property type="entry name" value="Glu/Gly-bd"/>
</dbReference>
<evidence type="ECO:0008006" key="19">
    <source>
        <dbReference type="Google" id="ProtNLM"/>
    </source>
</evidence>
<feature type="transmembrane region" description="Helical" evidence="14">
    <location>
        <begin position="186"/>
        <end position="210"/>
    </location>
</feature>
<dbReference type="PANTHER" id="PTHR42643:SF24">
    <property type="entry name" value="IONOTROPIC RECEPTOR 60A"/>
    <property type="match status" value="1"/>
</dbReference>
<gene>
    <name evidence="17" type="ORF">CHIRRI_LOCUS5323</name>
</gene>
<evidence type="ECO:0000259" key="16">
    <source>
        <dbReference type="Pfam" id="PF10613"/>
    </source>
</evidence>
<evidence type="ECO:0000256" key="9">
    <source>
        <dbReference type="ARBA" id="ARBA00023170"/>
    </source>
</evidence>
<keyword evidence="5 14" id="KW-0812">Transmembrane</keyword>
<evidence type="ECO:0000256" key="14">
    <source>
        <dbReference type="SAM" id="Phobius"/>
    </source>
</evidence>
<evidence type="ECO:0000256" key="12">
    <source>
        <dbReference type="ARBA" id="ARBA00023303"/>
    </source>
</evidence>
<proteinExistence type="inferred from homology"/>
<evidence type="ECO:0000256" key="4">
    <source>
        <dbReference type="ARBA" id="ARBA00022475"/>
    </source>
</evidence>
<dbReference type="InterPro" id="IPR052192">
    <property type="entry name" value="Insect_Ionotropic_Sensory_Rcpt"/>
</dbReference>
<protein>
    <recommendedName>
        <fullName evidence="19">Ionotropic receptor</fullName>
    </recommendedName>
</protein>